<dbReference type="Pfam" id="PF13561">
    <property type="entry name" value="adh_short_C2"/>
    <property type="match status" value="1"/>
</dbReference>
<dbReference type="PRINTS" id="PR00080">
    <property type="entry name" value="SDRFAMILY"/>
</dbReference>
<accession>A0A8J4DQZ9</accession>
<evidence type="ECO:0000313" key="5">
    <source>
        <dbReference type="Proteomes" id="UP000619260"/>
    </source>
</evidence>
<reference evidence="4" key="1">
    <citation type="submission" date="2021-01" db="EMBL/GenBank/DDBJ databases">
        <title>Whole genome shotgun sequence of Virgisporangium aliadipatigenens NBRC 105644.</title>
        <authorList>
            <person name="Komaki H."/>
            <person name="Tamura T."/>
        </authorList>
    </citation>
    <scope>NUCLEOTIDE SEQUENCE</scope>
    <source>
        <strain evidence="4">NBRC 105644</strain>
    </source>
</reference>
<dbReference type="Gene3D" id="3.40.50.720">
    <property type="entry name" value="NAD(P)-binding Rossmann-like Domain"/>
    <property type="match status" value="1"/>
</dbReference>
<organism evidence="4 5">
    <name type="scientific">Virgisporangium aliadipatigenens</name>
    <dbReference type="NCBI Taxonomy" id="741659"/>
    <lineage>
        <taxon>Bacteria</taxon>
        <taxon>Bacillati</taxon>
        <taxon>Actinomycetota</taxon>
        <taxon>Actinomycetes</taxon>
        <taxon>Micromonosporales</taxon>
        <taxon>Micromonosporaceae</taxon>
        <taxon>Virgisporangium</taxon>
    </lineage>
</organism>
<evidence type="ECO:0000313" key="4">
    <source>
        <dbReference type="EMBL" id="GIJ47109.1"/>
    </source>
</evidence>
<dbReference type="Proteomes" id="UP000619260">
    <property type="component" value="Unassembled WGS sequence"/>
</dbReference>
<sequence>MTRTVVVSGGGTGIGRAVAETFAADGDKVVITGRRADVLERAVAEIKGDVSAVPADLTVPDDVRRVAESVDAVDVIVNNAGAGSSFGPRETLEEHAAAWRRELDLNVLTAVLLTEALLPKLTRPGGRIIGMSSIAALRGGGGAYSAAKAALHGWCLALAGDLGPEGITVNVVAPGFIAETEFFGGRMSPEGYASRVRSTVVGRAGAPEDVAAMVRYLASPEAGFVTGQVLQINGGALFGRG</sequence>
<dbReference type="AlphaFoldDB" id="A0A8J4DQZ9"/>
<dbReference type="PANTHER" id="PTHR43477:SF1">
    <property type="entry name" value="DIHYDROANTICAPSIN 7-DEHYDROGENASE"/>
    <property type="match status" value="1"/>
</dbReference>
<dbReference type="PRINTS" id="PR00081">
    <property type="entry name" value="GDHRDH"/>
</dbReference>
<dbReference type="FunFam" id="3.40.50.720:FF:000084">
    <property type="entry name" value="Short-chain dehydrogenase reductase"/>
    <property type="match status" value="1"/>
</dbReference>
<comment type="similarity">
    <text evidence="1">Belongs to the short-chain dehydrogenases/reductases (SDR) family.</text>
</comment>
<proteinExistence type="inferred from homology"/>
<comment type="caution">
    <text evidence="4">The sequence shown here is derived from an EMBL/GenBank/DDBJ whole genome shotgun (WGS) entry which is preliminary data.</text>
</comment>
<dbReference type="EMBL" id="BOPF01000013">
    <property type="protein sequence ID" value="GIJ47109.1"/>
    <property type="molecule type" value="Genomic_DNA"/>
</dbReference>
<dbReference type="InterPro" id="IPR051122">
    <property type="entry name" value="SDR_DHRS6-like"/>
</dbReference>
<dbReference type="SUPFAM" id="SSF51735">
    <property type="entry name" value="NAD(P)-binding Rossmann-fold domains"/>
    <property type="match status" value="1"/>
</dbReference>
<dbReference type="RefSeq" id="WP_203900621.1">
    <property type="nucleotide sequence ID" value="NZ_BOPF01000013.1"/>
</dbReference>
<gene>
    <name evidence="4" type="ORF">Val02_39950</name>
</gene>
<dbReference type="PANTHER" id="PTHR43477">
    <property type="entry name" value="DIHYDROANTICAPSIN 7-DEHYDROGENASE"/>
    <property type="match status" value="1"/>
</dbReference>
<keyword evidence="2" id="KW-0560">Oxidoreductase</keyword>
<dbReference type="InterPro" id="IPR057326">
    <property type="entry name" value="KR_dom"/>
</dbReference>
<dbReference type="InterPro" id="IPR002347">
    <property type="entry name" value="SDR_fam"/>
</dbReference>
<dbReference type="CDD" id="cd05233">
    <property type="entry name" value="SDR_c"/>
    <property type="match status" value="1"/>
</dbReference>
<keyword evidence="5" id="KW-1185">Reference proteome</keyword>
<evidence type="ECO:0000256" key="1">
    <source>
        <dbReference type="ARBA" id="ARBA00006484"/>
    </source>
</evidence>
<evidence type="ECO:0000256" key="2">
    <source>
        <dbReference type="ARBA" id="ARBA00023002"/>
    </source>
</evidence>
<dbReference type="SMART" id="SM00822">
    <property type="entry name" value="PKS_KR"/>
    <property type="match status" value="1"/>
</dbReference>
<feature type="domain" description="Ketoreductase" evidence="3">
    <location>
        <begin position="3"/>
        <end position="180"/>
    </location>
</feature>
<dbReference type="GO" id="GO:0016491">
    <property type="term" value="F:oxidoreductase activity"/>
    <property type="evidence" value="ECO:0007669"/>
    <property type="project" value="UniProtKB-KW"/>
</dbReference>
<protein>
    <submittedName>
        <fullName evidence="4">Short-chain dehydrogenase</fullName>
    </submittedName>
</protein>
<evidence type="ECO:0000259" key="3">
    <source>
        <dbReference type="SMART" id="SM00822"/>
    </source>
</evidence>
<name>A0A8J4DQZ9_9ACTN</name>
<dbReference type="InterPro" id="IPR036291">
    <property type="entry name" value="NAD(P)-bd_dom_sf"/>
</dbReference>